<evidence type="ECO:0000313" key="3">
    <source>
        <dbReference type="Proteomes" id="UP001521785"/>
    </source>
</evidence>
<sequence>MEQITPAADTATPKLRRKRKIENLHLESVIDAELTQIDRVTGNVVAIPLGRARALSAPMIIVTPPSPEKVDPLEKAGSQLARINMIETLSRYTSSTPVEHGSGESQSLNFNRSLSLGDLTWIATATGRALLSIIPYWRTPAEESHEPSEESSDLDEQFLPGDFLFD</sequence>
<name>A0ABR3QUL1_9PLEO</name>
<keyword evidence="3" id="KW-1185">Reference proteome</keyword>
<protein>
    <submittedName>
        <fullName evidence="2">Uncharacterized protein</fullName>
    </submittedName>
</protein>
<feature type="region of interest" description="Disordered" evidence="1">
    <location>
        <begin position="141"/>
        <end position="166"/>
    </location>
</feature>
<proteinExistence type="predicted"/>
<dbReference type="Proteomes" id="UP001521785">
    <property type="component" value="Unassembled WGS sequence"/>
</dbReference>
<organism evidence="2 3">
    <name type="scientific">Paraconiothyrium brasiliense</name>
    <dbReference type="NCBI Taxonomy" id="300254"/>
    <lineage>
        <taxon>Eukaryota</taxon>
        <taxon>Fungi</taxon>
        <taxon>Dikarya</taxon>
        <taxon>Ascomycota</taxon>
        <taxon>Pezizomycotina</taxon>
        <taxon>Dothideomycetes</taxon>
        <taxon>Pleosporomycetidae</taxon>
        <taxon>Pleosporales</taxon>
        <taxon>Massarineae</taxon>
        <taxon>Didymosphaeriaceae</taxon>
        <taxon>Paraconiothyrium</taxon>
    </lineage>
</organism>
<comment type="caution">
    <text evidence="2">The sequence shown here is derived from an EMBL/GenBank/DDBJ whole genome shotgun (WGS) entry which is preliminary data.</text>
</comment>
<accession>A0ABR3QUL1</accession>
<gene>
    <name evidence="2" type="ORF">SLS60_009539</name>
</gene>
<dbReference type="EMBL" id="JAKJXO020000015">
    <property type="protein sequence ID" value="KAL1595849.1"/>
    <property type="molecule type" value="Genomic_DNA"/>
</dbReference>
<evidence type="ECO:0000313" key="2">
    <source>
        <dbReference type="EMBL" id="KAL1595849.1"/>
    </source>
</evidence>
<reference evidence="2 3" key="1">
    <citation type="submission" date="2024-02" db="EMBL/GenBank/DDBJ databases">
        <title>De novo assembly and annotation of 12 fungi associated with fruit tree decline syndrome in Ontario, Canada.</title>
        <authorList>
            <person name="Sulman M."/>
            <person name="Ellouze W."/>
            <person name="Ilyukhin E."/>
        </authorList>
    </citation>
    <scope>NUCLEOTIDE SEQUENCE [LARGE SCALE GENOMIC DNA]</scope>
    <source>
        <strain evidence="2 3">M42-189</strain>
    </source>
</reference>
<evidence type="ECO:0000256" key="1">
    <source>
        <dbReference type="SAM" id="MobiDB-lite"/>
    </source>
</evidence>